<reference evidence="2 3" key="1">
    <citation type="submission" date="2024-07" db="EMBL/GenBank/DDBJ databases">
        <title>Section-level genome sequencing and comparative genomics of Aspergillus sections Usti and Cavernicolus.</title>
        <authorList>
            <consortium name="Lawrence Berkeley National Laboratory"/>
            <person name="Nybo J.L."/>
            <person name="Vesth T.C."/>
            <person name="Theobald S."/>
            <person name="Frisvad J.C."/>
            <person name="Larsen T.O."/>
            <person name="Kjaerboelling I."/>
            <person name="Rothschild-Mancinelli K."/>
            <person name="Lyhne E.K."/>
            <person name="Kogle M.E."/>
            <person name="Barry K."/>
            <person name="Clum A."/>
            <person name="Na H."/>
            <person name="Ledsgaard L."/>
            <person name="Lin J."/>
            <person name="Lipzen A."/>
            <person name="Kuo A."/>
            <person name="Riley R."/>
            <person name="Mondo S."/>
            <person name="Labutti K."/>
            <person name="Haridas S."/>
            <person name="Pangalinan J."/>
            <person name="Salamov A.A."/>
            <person name="Simmons B.A."/>
            <person name="Magnuson J.K."/>
            <person name="Chen J."/>
            <person name="Drula E."/>
            <person name="Henrissat B."/>
            <person name="Wiebenga A."/>
            <person name="Lubbers R.J."/>
            <person name="Gomes A.C."/>
            <person name="Makela M.R."/>
            <person name="Stajich J."/>
            <person name="Grigoriev I.V."/>
            <person name="Mortensen U.H."/>
            <person name="De Vries R.P."/>
            <person name="Baker S.E."/>
            <person name="Andersen M.R."/>
        </authorList>
    </citation>
    <scope>NUCLEOTIDE SEQUENCE [LARGE SCALE GENOMIC DNA]</scope>
    <source>
        <strain evidence="2 3">CBS 123904</strain>
    </source>
</reference>
<feature type="region of interest" description="Disordered" evidence="1">
    <location>
        <begin position="175"/>
        <end position="226"/>
    </location>
</feature>
<feature type="compositionally biased region" description="Polar residues" evidence="1">
    <location>
        <begin position="217"/>
        <end position="226"/>
    </location>
</feature>
<evidence type="ECO:0000313" key="3">
    <source>
        <dbReference type="Proteomes" id="UP001610446"/>
    </source>
</evidence>
<proteinExistence type="predicted"/>
<gene>
    <name evidence="2" type="ORF">BJY01DRAFT_243792</name>
</gene>
<sequence>MKDKRYPPTPRFEEELFYSPLTPLAETSRFPQSQTLPDGLPKKESVDEMLEDSPHRHIPLGQFQQVEFIHTQTPEQIDQQLQLELEQAQAYNLEEGEILDEDEAEDETLEEGEIMEDGAIPEQYQSQPQLQAQPQPYNTHQSILGQGDLSFHIDDFTHHLPTFSEFRNEMQQHIEEPPLPAPIPNLRRGNHHRRRHQPNHHRSHARRHRHRHRHRCTAQQPTSSDIQTTLLSNATQNSHDSNTIHPHPDFHPTLDRLARPLHPLISVTTGLAHPSFPKSILAYNMLTSCELNDLAIHFHQVYPPTRETFRYPLPVKPWVATNGFVRELGVDVEVKRRRFGRFIGLKGCESPVESIGILGQGEGERAGRAAVANGQAEIRAGVEREWERAREVARWEQEWSYLELEMGRERGRTREMRTDMDLEREIETRRPRGMYYL</sequence>
<feature type="compositionally biased region" description="Basic and acidic residues" evidence="1">
    <location>
        <begin position="1"/>
        <end position="14"/>
    </location>
</feature>
<accession>A0ABR4KR21</accession>
<name>A0ABR4KR21_9EURO</name>
<evidence type="ECO:0000256" key="1">
    <source>
        <dbReference type="SAM" id="MobiDB-lite"/>
    </source>
</evidence>
<feature type="compositionally biased region" description="Basic residues" evidence="1">
    <location>
        <begin position="188"/>
        <end position="216"/>
    </location>
</feature>
<comment type="caution">
    <text evidence="2">The sequence shown here is derived from an EMBL/GenBank/DDBJ whole genome shotgun (WGS) entry which is preliminary data.</text>
</comment>
<evidence type="ECO:0000313" key="2">
    <source>
        <dbReference type="EMBL" id="KAL2854264.1"/>
    </source>
</evidence>
<feature type="region of interest" description="Disordered" evidence="1">
    <location>
        <begin position="1"/>
        <end position="47"/>
    </location>
</feature>
<protein>
    <submittedName>
        <fullName evidence="2">Uncharacterized protein</fullName>
    </submittedName>
</protein>
<keyword evidence="3" id="KW-1185">Reference proteome</keyword>
<organism evidence="2 3">
    <name type="scientific">Aspergillus pseudoustus</name>
    <dbReference type="NCBI Taxonomy" id="1810923"/>
    <lineage>
        <taxon>Eukaryota</taxon>
        <taxon>Fungi</taxon>
        <taxon>Dikarya</taxon>
        <taxon>Ascomycota</taxon>
        <taxon>Pezizomycotina</taxon>
        <taxon>Eurotiomycetes</taxon>
        <taxon>Eurotiomycetidae</taxon>
        <taxon>Eurotiales</taxon>
        <taxon>Aspergillaceae</taxon>
        <taxon>Aspergillus</taxon>
        <taxon>Aspergillus subgen. Nidulantes</taxon>
    </lineage>
</organism>
<dbReference type="EMBL" id="JBFXLU010000016">
    <property type="protein sequence ID" value="KAL2854264.1"/>
    <property type="molecule type" value="Genomic_DNA"/>
</dbReference>
<dbReference type="Proteomes" id="UP001610446">
    <property type="component" value="Unassembled WGS sequence"/>
</dbReference>